<dbReference type="Proteomes" id="UP001057452">
    <property type="component" value="Chromosome 5"/>
</dbReference>
<protein>
    <submittedName>
        <fullName evidence="1">Uncharacterized protein</fullName>
    </submittedName>
</protein>
<dbReference type="EMBL" id="CM043789">
    <property type="protein sequence ID" value="KAI4827146.1"/>
    <property type="molecule type" value="Genomic_DNA"/>
</dbReference>
<organism evidence="1 2">
    <name type="scientific">Chaenocephalus aceratus</name>
    <name type="common">Blackfin icefish</name>
    <name type="synonym">Chaenichthys aceratus</name>
    <dbReference type="NCBI Taxonomy" id="36190"/>
    <lineage>
        <taxon>Eukaryota</taxon>
        <taxon>Metazoa</taxon>
        <taxon>Chordata</taxon>
        <taxon>Craniata</taxon>
        <taxon>Vertebrata</taxon>
        <taxon>Euteleostomi</taxon>
        <taxon>Actinopterygii</taxon>
        <taxon>Neopterygii</taxon>
        <taxon>Teleostei</taxon>
        <taxon>Neoteleostei</taxon>
        <taxon>Acanthomorphata</taxon>
        <taxon>Eupercaria</taxon>
        <taxon>Perciformes</taxon>
        <taxon>Notothenioidei</taxon>
        <taxon>Channichthyidae</taxon>
        <taxon>Chaenocephalus</taxon>
    </lineage>
</organism>
<sequence>MPGKRNKRRVFLERLGKALVAPFIERRKHLSRGRESCPCGRSAQPGPAVAMVTMTETAMPLLSPRARTPRPPPPPGLVPRRARGRGVGSTR</sequence>
<reference evidence="1" key="1">
    <citation type="submission" date="2022-05" db="EMBL/GenBank/DDBJ databases">
        <title>Chromosome-level genome of Chaenocephalus aceratus.</title>
        <authorList>
            <person name="Park H."/>
        </authorList>
    </citation>
    <scope>NUCLEOTIDE SEQUENCE</scope>
    <source>
        <strain evidence="1">KU_202001</strain>
    </source>
</reference>
<gene>
    <name evidence="1" type="ORF">KUCAC02_030566</name>
</gene>
<proteinExistence type="predicted"/>
<keyword evidence="2" id="KW-1185">Reference proteome</keyword>
<evidence type="ECO:0000313" key="2">
    <source>
        <dbReference type="Proteomes" id="UP001057452"/>
    </source>
</evidence>
<comment type="caution">
    <text evidence="1">The sequence shown here is derived from an EMBL/GenBank/DDBJ whole genome shotgun (WGS) entry which is preliminary data.</text>
</comment>
<evidence type="ECO:0000313" key="1">
    <source>
        <dbReference type="EMBL" id="KAI4827146.1"/>
    </source>
</evidence>
<name>A0ACB9XKA2_CHAAC</name>
<accession>A0ACB9XKA2</accession>